<dbReference type="Gene3D" id="3.40.190.10">
    <property type="entry name" value="Periplasmic binding protein-like II"/>
    <property type="match status" value="2"/>
</dbReference>
<dbReference type="PANTHER" id="PTHR43649">
    <property type="entry name" value="ARABINOSE-BINDING PROTEIN-RELATED"/>
    <property type="match status" value="1"/>
</dbReference>
<keyword evidence="3" id="KW-0813">Transport</keyword>
<keyword evidence="7" id="KW-1185">Reference proteome</keyword>
<comment type="subcellular location">
    <subcellularLocation>
        <location evidence="1">Periplasm</location>
    </subcellularLocation>
</comment>
<protein>
    <submittedName>
        <fullName evidence="6">Trehalose/maltose transport system substrate-binding protein</fullName>
    </submittedName>
</protein>
<evidence type="ECO:0000256" key="2">
    <source>
        <dbReference type="ARBA" id="ARBA00008520"/>
    </source>
</evidence>
<dbReference type="PANTHER" id="PTHR43649:SF34">
    <property type="entry name" value="ABC TRANSPORTER PERIPLASMIC-BINDING PROTEIN YCJN-RELATED"/>
    <property type="match status" value="1"/>
</dbReference>
<evidence type="ECO:0000256" key="3">
    <source>
        <dbReference type="ARBA" id="ARBA00022448"/>
    </source>
</evidence>
<dbReference type="Pfam" id="PF01547">
    <property type="entry name" value="SBP_bac_1"/>
    <property type="match status" value="1"/>
</dbReference>
<evidence type="ECO:0000313" key="7">
    <source>
        <dbReference type="Proteomes" id="UP000184292"/>
    </source>
</evidence>
<dbReference type="InterPro" id="IPR006059">
    <property type="entry name" value="SBP"/>
</dbReference>
<evidence type="ECO:0000256" key="5">
    <source>
        <dbReference type="SAM" id="SignalP"/>
    </source>
</evidence>
<feature type="chain" id="PRO_5012477609" evidence="5">
    <location>
        <begin position="18"/>
        <end position="423"/>
    </location>
</feature>
<name>A0A1M6CQ83_9RHOB</name>
<comment type="similarity">
    <text evidence="2">Belongs to the bacterial solute-binding protein 1 family.</text>
</comment>
<dbReference type="RefSeq" id="WP_073327098.1">
    <property type="nucleotide sequence ID" value="NZ_FQYO01000002.1"/>
</dbReference>
<dbReference type="CDD" id="cd14750">
    <property type="entry name" value="PBP2_TMBP"/>
    <property type="match status" value="1"/>
</dbReference>
<dbReference type="InterPro" id="IPR050490">
    <property type="entry name" value="Bact_solute-bd_prot1"/>
</dbReference>
<dbReference type="GO" id="GO:0042597">
    <property type="term" value="C:periplasmic space"/>
    <property type="evidence" value="ECO:0007669"/>
    <property type="project" value="UniProtKB-SubCell"/>
</dbReference>
<dbReference type="OrthoDB" id="9808332at2"/>
<sequence>MTKSIRAASLRSTTAFAITLAGLGTVAAAEEITVVSGAVGNAIEEFDRIVAPWEERTGHTAVLVPMPASTTDQFGQYRLWLAAGNGDIDLYQTDVIWAPQLAEHFVDLSEAAADVIDDHFPSIIESQTVEGKLVAMPIYTDAPALYYRTDMLEKYGFDAPPETWEELTSMAQTIQEGERNDGNGEFWGFVFQGNSYEGLTCNALEWVKSYGGGQIVEADGTISINNEQAVAALEQAASWVGTIAPDGVVSYQEEEARGVWQTGNAAFMRNWPYAYSLGNGEDSAVAGLFDVTTLPTGGEGSAATLGGWNIAVSQYGDNIDIATDLAMYLASEEAQKMRALNSTNLPTIQSLYSDPEIAEQQPIIPRWEEVFLSAVPRPSAPTQEDYNEVSTAFFSAVHSVLTGEEDAATALEDLELDLEDILE</sequence>
<reference evidence="6 7" key="1">
    <citation type="submission" date="2016-11" db="EMBL/GenBank/DDBJ databases">
        <authorList>
            <person name="Jaros S."/>
            <person name="Januszkiewicz K."/>
            <person name="Wedrychowicz H."/>
        </authorList>
    </citation>
    <scope>NUCLEOTIDE SEQUENCE [LARGE SCALE GENOMIC DNA]</scope>
    <source>
        <strain evidence="6 7">DSM 100565</strain>
    </source>
</reference>
<gene>
    <name evidence="6" type="ORF">SAMN05444417_1310</name>
</gene>
<dbReference type="SUPFAM" id="SSF53850">
    <property type="entry name" value="Periplasmic binding protein-like II"/>
    <property type="match status" value="1"/>
</dbReference>
<organism evidence="6 7">
    <name type="scientific">Wenxinia saemankumensis</name>
    <dbReference type="NCBI Taxonomy" id="1447782"/>
    <lineage>
        <taxon>Bacteria</taxon>
        <taxon>Pseudomonadati</taxon>
        <taxon>Pseudomonadota</taxon>
        <taxon>Alphaproteobacteria</taxon>
        <taxon>Rhodobacterales</taxon>
        <taxon>Roseobacteraceae</taxon>
        <taxon>Wenxinia</taxon>
    </lineage>
</organism>
<feature type="signal peptide" evidence="5">
    <location>
        <begin position="1"/>
        <end position="17"/>
    </location>
</feature>
<evidence type="ECO:0000256" key="4">
    <source>
        <dbReference type="ARBA" id="ARBA00022729"/>
    </source>
</evidence>
<dbReference type="EMBL" id="FQYO01000002">
    <property type="protein sequence ID" value="SHI63187.1"/>
    <property type="molecule type" value="Genomic_DNA"/>
</dbReference>
<evidence type="ECO:0000313" key="6">
    <source>
        <dbReference type="EMBL" id="SHI63187.1"/>
    </source>
</evidence>
<keyword evidence="4 5" id="KW-0732">Signal</keyword>
<dbReference type="STRING" id="1447782.SAMN05444417_1310"/>
<proteinExistence type="inferred from homology"/>
<accession>A0A1M6CQ83</accession>
<dbReference type="Proteomes" id="UP000184292">
    <property type="component" value="Unassembled WGS sequence"/>
</dbReference>
<evidence type="ECO:0000256" key="1">
    <source>
        <dbReference type="ARBA" id="ARBA00004418"/>
    </source>
</evidence>
<dbReference type="AlphaFoldDB" id="A0A1M6CQ83"/>